<feature type="transmembrane region" description="Helical" evidence="1">
    <location>
        <begin position="111"/>
        <end position="131"/>
    </location>
</feature>
<feature type="transmembrane region" description="Helical" evidence="1">
    <location>
        <begin position="228"/>
        <end position="250"/>
    </location>
</feature>
<reference evidence="2 3" key="1">
    <citation type="submission" date="2024-06" db="EMBL/GenBank/DDBJ databases">
        <title>Genomic Encyclopedia of Type Strains, Phase IV (KMG-IV): sequencing the most valuable type-strain genomes for metagenomic binning, comparative biology and taxonomic classification.</title>
        <authorList>
            <person name="Goeker M."/>
        </authorList>
    </citation>
    <scope>NUCLEOTIDE SEQUENCE [LARGE SCALE GENOMIC DNA]</scope>
    <source>
        <strain evidence="2 3">DSM 28102</strain>
    </source>
</reference>
<protein>
    <submittedName>
        <fullName evidence="2">ABC-2 type transport system permease protein</fullName>
    </submittedName>
</protein>
<organism evidence="2 3">
    <name type="scientific">Martelella mangrovi</name>
    <dbReference type="NCBI Taxonomy" id="1397477"/>
    <lineage>
        <taxon>Bacteria</taxon>
        <taxon>Pseudomonadati</taxon>
        <taxon>Pseudomonadota</taxon>
        <taxon>Alphaproteobacteria</taxon>
        <taxon>Hyphomicrobiales</taxon>
        <taxon>Aurantimonadaceae</taxon>
        <taxon>Martelella</taxon>
    </lineage>
</organism>
<feature type="transmembrane region" description="Helical" evidence="1">
    <location>
        <begin position="201"/>
        <end position="221"/>
    </location>
</feature>
<dbReference type="Pfam" id="PF06182">
    <property type="entry name" value="ABC2_membrane_6"/>
    <property type="match status" value="1"/>
</dbReference>
<gene>
    <name evidence="2" type="ORF">ABID12_002671</name>
</gene>
<keyword evidence="1" id="KW-1133">Transmembrane helix</keyword>
<evidence type="ECO:0000256" key="1">
    <source>
        <dbReference type="SAM" id="Phobius"/>
    </source>
</evidence>
<comment type="caution">
    <text evidence="2">The sequence shown here is derived from an EMBL/GenBank/DDBJ whole genome shotgun (WGS) entry which is preliminary data.</text>
</comment>
<dbReference type="PANTHER" id="PTHR36832">
    <property type="entry name" value="SLR1174 PROTEIN-RELATED"/>
    <property type="match status" value="1"/>
</dbReference>
<sequence>MYLAIFRNSLHVALTYRGRFFLQVLESYIASVALASIWQAVYGNSSSVDGISLQEAITYSTLGFTVLTAWRWRRTLRELGRQIKSGDIAVHLLKPVNFPMKLFAESCGQKLFEVIVVGCPALALIALTYGLEPPVDLSHCALFLLFFLLSFFLMFLVVLIGGLGTLYLYKEEPVEWTISACVVLLSGQAIPLRFYPETVQVLITHLPFSWISFYPAAVYLGKVEAPDAFGLLSIGIVWSATLALVAHALWGRLVNHLTVQGG</sequence>
<feature type="transmembrane region" description="Helical" evidence="1">
    <location>
        <begin position="143"/>
        <end position="169"/>
    </location>
</feature>
<feature type="transmembrane region" description="Helical" evidence="1">
    <location>
        <begin position="53"/>
        <end position="72"/>
    </location>
</feature>
<proteinExistence type="predicted"/>
<evidence type="ECO:0000313" key="3">
    <source>
        <dbReference type="Proteomes" id="UP001549164"/>
    </source>
</evidence>
<keyword evidence="1" id="KW-0472">Membrane</keyword>
<dbReference type="RefSeq" id="WP_354434607.1">
    <property type="nucleotide sequence ID" value="NZ_JBEPLY010000009.1"/>
</dbReference>
<accession>A0ABV2ICR9</accession>
<feature type="transmembrane region" description="Helical" evidence="1">
    <location>
        <begin position="20"/>
        <end position="41"/>
    </location>
</feature>
<feature type="transmembrane region" description="Helical" evidence="1">
    <location>
        <begin position="176"/>
        <end position="195"/>
    </location>
</feature>
<name>A0ABV2ICR9_9HYPH</name>
<dbReference type="PANTHER" id="PTHR36832:SF1">
    <property type="entry name" value="SLR1174 PROTEIN"/>
    <property type="match status" value="1"/>
</dbReference>
<dbReference type="Proteomes" id="UP001549164">
    <property type="component" value="Unassembled WGS sequence"/>
</dbReference>
<dbReference type="EMBL" id="JBEPLY010000009">
    <property type="protein sequence ID" value="MET3600720.1"/>
    <property type="molecule type" value="Genomic_DNA"/>
</dbReference>
<dbReference type="InterPro" id="IPR010390">
    <property type="entry name" value="ABC-2_transporter-like"/>
</dbReference>
<evidence type="ECO:0000313" key="2">
    <source>
        <dbReference type="EMBL" id="MET3600720.1"/>
    </source>
</evidence>
<keyword evidence="1" id="KW-0812">Transmembrane</keyword>
<keyword evidence="3" id="KW-1185">Reference proteome</keyword>